<evidence type="ECO:0000313" key="6">
    <source>
        <dbReference type="Proteomes" id="UP000263377"/>
    </source>
</evidence>
<feature type="compositionally biased region" description="Low complexity" evidence="3">
    <location>
        <begin position="25"/>
        <end position="56"/>
    </location>
</feature>
<dbReference type="EMBL" id="QVIG01000002">
    <property type="protein sequence ID" value="RGD56343.1"/>
    <property type="molecule type" value="Genomic_DNA"/>
</dbReference>
<name>A0A372ZKG3_9ACTN</name>
<keyword evidence="6" id="KW-1185">Reference proteome</keyword>
<dbReference type="PANTHER" id="PTHR37981:SF1">
    <property type="entry name" value="SGNH HYDROLASE-TYPE ESTERASE DOMAIN-CONTAINING PROTEIN"/>
    <property type="match status" value="1"/>
</dbReference>
<feature type="disulfide bond" evidence="2">
    <location>
        <begin position="234"/>
        <end position="245"/>
    </location>
</feature>
<keyword evidence="2" id="KW-1015">Disulfide bond</keyword>
<dbReference type="GO" id="GO:0019433">
    <property type="term" value="P:triglyceride catabolic process"/>
    <property type="evidence" value="ECO:0007669"/>
    <property type="project" value="TreeGrafter"/>
</dbReference>
<feature type="domain" description="SGNH hydrolase-type esterase" evidence="4">
    <location>
        <begin position="150"/>
        <end position="410"/>
    </location>
</feature>
<proteinExistence type="predicted"/>
<dbReference type="InterPro" id="IPR036514">
    <property type="entry name" value="SGNH_hydro_sf"/>
</dbReference>
<accession>A0A372ZKG3</accession>
<dbReference type="SUPFAM" id="SSF52266">
    <property type="entry name" value="SGNH hydrolase"/>
    <property type="match status" value="1"/>
</dbReference>
<feature type="region of interest" description="Disordered" evidence="3">
    <location>
        <begin position="1"/>
        <end position="56"/>
    </location>
</feature>
<dbReference type="Pfam" id="PF13472">
    <property type="entry name" value="Lipase_GDSL_2"/>
    <property type="match status" value="1"/>
</dbReference>
<evidence type="ECO:0000256" key="1">
    <source>
        <dbReference type="PIRSR" id="PIRSR637460-1"/>
    </source>
</evidence>
<evidence type="ECO:0000313" key="5">
    <source>
        <dbReference type="EMBL" id="RGD56343.1"/>
    </source>
</evidence>
<reference evidence="5 6" key="1">
    <citation type="submission" date="2018-08" db="EMBL/GenBank/DDBJ databases">
        <title>Diversity &amp; Physiological Properties of Lignin-Decomposing Actinobacteria from Soil.</title>
        <authorList>
            <person name="Roh S.G."/>
            <person name="Kim S.B."/>
        </authorList>
    </citation>
    <scope>NUCLEOTIDE SEQUENCE [LARGE SCALE GENOMIC DNA]</scope>
    <source>
        <strain evidence="5 6">MMS17-GH009</strain>
    </source>
</reference>
<evidence type="ECO:0000259" key="4">
    <source>
        <dbReference type="Pfam" id="PF13472"/>
    </source>
</evidence>
<evidence type="ECO:0000256" key="3">
    <source>
        <dbReference type="SAM" id="MobiDB-lite"/>
    </source>
</evidence>
<dbReference type="PANTHER" id="PTHR37981">
    <property type="entry name" value="LIPASE 2"/>
    <property type="match status" value="1"/>
</dbReference>
<evidence type="ECO:0000256" key="2">
    <source>
        <dbReference type="PIRSR" id="PIRSR637460-2"/>
    </source>
</evidence>
<feature type="active site" description="Nucleophile" evidence="1">
    <location>
        <position position="107"/>
    </location>
</feature>
<feature type="compositionally biased region" description="Basic residues" evidence="3">
    <location>
        <begin position="1"/>
        <end position="11"/>
    </location>
</feature>
<dbReference type="AlphaFoldDB" id="A0A372ZKG3"/>
<comment type="caution">
    <text evidence="5">The sequence shown here is derived from an EMBL/GenBank/DDBJ whole genome shotgun (WGS) entry which is preliminary data.</text>
</comment>
<sequence length="445" mass="45744">MSSSSRHRPAAHPHPGVLPFPVSPGGPSRRSSAVPENCSSSARSTRSARSTGSAPRPGRRLLAAALALPIAVAGLAVASPASAAPSTPAAPAVVPSGPTASVTLGDSYISGEAGRWKGNAAGTGGGRNGTDRAWTGSSYDPSRVYGATAASGCDRSDVAEVLSASTGAQNEIDLACSGAVSANVFRAANGGQSLKGEAPQADQLATVARQNNVKLITLSIGGNDLGFSDVISTCVQDYLIWYSYCHDSAQSGIDAKMPAAMAGVGKAIDEIRAVMAGAGYAQSDYRLVLQSYPSPIPRGAEMRYPESGWTRSNTGGCPFWDGDADWARDSMVPQISQALAGVAAAKGAQFLDLSDMLQGREVCSTATRQPTASSGPSATTSEWARFLDGGLNSTQGVLQESMHPNYYGQQAVGRCLTLLWARPSGDYACRNTAGQDASGMYLTAR</sequence>
<feature type="active site" evidence="1">
    <location>
        <position position="403"/>
    </location>
</feature>
<organism evidence="5 6">
    <name type="scientific">Kitasatospora xanthocidica</name>
    <dbReference type="NCBI Taxonomy" id="83382"/>
    <lineage>
        <taxon>Bacteria</taxon>
        <taxon>Bacillati</taxon>
        <taxon>Actinomycetota</taxon>
        <taxon>Actinomycetes</taxon>
        <taxon>Kitasatosporales</taxon>
        <taxon>Streptomycetaceae</taxon>
        <taxon>Kitasatospora</taxon>
    </lineage>
</organism>
<dbReference type="InterPro" id="IPR013830">
    <property type="entry name" value="SGNH_hydro"/>
</dbReference>
<dbReference type="InterPro" id="IPR037460">
    <property type="entry name" value="SEST-like"/>
</dbReference>
<protein>
    <recommendedName>
        <fullName evidence="4">SGNH hydrolase-type esterase domain-containing protein</fullName>
    </recommendedName>
</protein>
<dbReference type="Gene3D" id="3.40.50.1110">
    <property type="entry name" value="SGNH hydrolase"/>
    <property type="match status" value="1"/>
</dbReference>
<dbReference type="Proteomes" id="UP000263377">
    <property type="component" value="Unassembled WGS sequence"/>
</dbReference>
<gene>
    <name evidence="5" type="ORF">DR950_37715</name>
</gene>
<dbReference type="GO" id="GO:0004806">
    <property type="term" value="F:triacylglycerol lipase activity"/>
    <property type="evidence" value="ECO:0007669"/>
    <property type="project" value="TreeGrafter"/>
</dbReference>